<evidence type="ECO:0000256" key="1">
    <source>
        <dbReference type="SAM" id="MobiDB-lite"/>
    </source>
</evidence>
<proteinExistence type="predicted"/>
<feature type="compositionally biased region" description="Basic and acidic residues" evidence="1">
    <location>
        <begin position="32"/>
        <end position="46"/>
    </location>
</feature>
<gene>
    <name evidence="2" type="ORF">MRATA1EN1_LOCUS19865</name>
</gene>
<evidence type="ECO:0000313" key="2">
    <source>
        <dbReference type="EMBL" id="CAI9170903.1"/>
    </source>
</evidence>
<sequence length="96" mass="10910">MKFSNRQNESMGANRRVSPLAFRKCAGRRRPRAPDVTERASPRRLETASVPSSKGDAEMYELPVVAGSCRGCRLRHLRRARSSFRVQSAFLLRLFS</sequence>
<keyword evidence="3" id="KW-1185">Reference proteome</keyword>
<reference evidence="2" key="1">
    <citation type="submission" date="2023-04" db="EMBL/GenBank/DDBJ databases">
        <authorList>
            <consortium name="ELIXIR-Norway"/>
        </authorList>
    </citation>
    <scope>NUCLEOTIDE SEQUENCE [LARGE SCALE GENOMIC DNA]</scope>
</reference>
<accession>A0ABN8ZAH8</accession>
<dbReference type="Proteomes" id="UP001176941">
    <property type="component" value="Chromosome 3"/>
</dbReference>
<name>A0ABN8ZAH8_RANTA</name>
<organism evidence="2 3">
    <name type="scientific">Rangifer tarandus platyrhynchus</name>
    <name type="common">Svalbard reindeer</name>
    <dbReference type="NCBI Taxonomy" id="3082113"/>
    <lineage>
        <taxon>Eukaryota</taxon>
        <taxon>Metazoa</taxon>
        <taxon>Chordata</taxon>
        <taxon>Craniata</taxon>
        <taxon>Vertebrata</taxon>
        <taxon>Euteleostomi</taxon>
        <taxon>Mammalia</taxon>
        <taxon>Eutheria</taxon>
        <taxon>Laurasiatheria</taxon>
        <taxon>Artiodactyla</taxon>
        <taxon>Ruminantia</taxon>
        <taxon>Pecora</taxon>
        <taxon>Cervidae</taxon>
        <taxon>Odocoileinae</taxon>
        <taxon>Rangifer</taxon>
    </lineage>
</organism>
<feature type="compositionally biased region" description="Polar residues" evidence="1">
    <location>
        <begin position="1"/>
        <end position="11"/>
    </location>
</feature>
<evidence type="ECO:0000313" key="3">
    <source>
        <dbReference type="Proteomes" id="UP001176941"/>
    </source>
</evidence>
<feature type="region of interest" description="Disordered" evidence="1">
    <location>
        <begin position="1"/>
        <end position="52"/>
    </location>
</feature>
<dbReference type="EMBL" id="OX459939">
    <property type="protein sequence ID" value="CAI9170903.1"/>
    <property type="molecule type" value="Genomic_DNA"/>
</dbReference>
<protein>
    <submittedName>
        <fullName evidence="2">Uncharacterized protein</fullName>
    </submittedName>
</protein>